<organism evidence="1 2">
    <name type="scientific">Daphnia pulex</name>
    <name type="common">Water flea</name>
    <dbReference type="NCBI Taxonomy" id="6669"/>
    <lineage>
        <taxon>Eukaryota</taxon>
        <taxon>Metazoa</taxon>
        <taxon>Ecdysozoa</taxon>
        <taxon>Arthropoda</taxon>
        <taxon>Crustacea</taxon>
        <taxon>Branchiopoda</taxon>
        <taxon>Diplostraca</taxon>
        <taxon>Cladocera</taxon>
        <taxon>Anomopoda</taxon>
        <taxon>Daphniidae</taxon>
        <taxon>Daphnia</taxon>
    </lineage>
</organism>
<dbReference type="KEGG" id="dpx:DAPPUDRAFT_302919"/>
<proteinExistence type="predicted"/>
<name>E9HQ18_DAPPU</name>
<protein>
    <submittedName>
        <fullName evidence="1">Uncharacterized protein</fullName>
    </submittedName>
</protein>
<evidence type="ECO:0000313" key="2">
    <source>
        <dbReference type="Proteomes" id="UP000000305"/>
    </source>
</evidence>
<reference evidence="1 2" key="1">
    <citation type="journal article" date="2011" name="Science">
        <title>The ecoresponsive genome of Daphnia pulex.</title>
        <authorList>
            <person name="Colbourne J.K."/>
            <person name="Pfrender M.E."/>
            <person name="Gilbert D."/>
            <person name="Thomas W.K."/>
            <person name="Tucker A."/>
            <person name="Oakley T.H."/>
            <person name="Tokishita S."/>
            <person name="Aerts A."/>
            <person name="Arnold G.J."/>
            <person name="Basu M.K."/>
            <person name="Bauer D.J."/>
            <person name="Caceres C.E."/>
            <person name="Carmel L."/>
            <person name="Casola C."/>
            <person name="Choi J.H."/>
            <person name="Detter J.C."/>
            <person name="Dong Q."/>
            <person name="Dusheyko S."/>
            <person name="Eads B.D."/>
            <person name="Frohlich T."/>
            <person name="Geiler-Samerotte K.A."/>
            <person name="Gerlach D."/>
            <person name="Hatcher P."/>
            <person name="Jogdeo S."/>
            <person name="Krijgsveld J."/>
            <person name="Kriventseva E.V."/>
            <person name="Kultz D."/>
            <person name="Laforsch C."/>
            <person name="Lindquist E."/>
            <person name="Lopez J."/>
            <person name="Manak J.R."/>
            <person name="Muller J."/>
            <person name="Pangilinan J."/>
            <person name="Patwardhan R.P."/>
            <person name="Pitluck S."/>
            <person name="Pritham E.J."/>
            <person name="Rechtsteiner A."/>
            <person name="Rho M."/>
            <person name="Rogozin I.B."/>
            <person name="Sakarya O."/>
            <person name="Salamov A."/>
            <person name="Schaack S."/>
            <person name="Shapiro H."/>
            <person name="Shiga Y."/>
            <person name="Skalitzky C."/>
            <person name="Smith Z."/>
            <person name="Souvorov A."/>
            <person name="Sung W."/>
            <person name="Tang Z."/>
            <person name="Tsuchiya D."/>
            <person name="Tu H."/>
            <person name="Vos H."/>
            <person name="Wang M."/>
            <person name="Wolf Y.I."/>
            <person name="Yamagata H."/>
            <person name="Yamada T."/>
            <person name="Ye Y."/>
            <person name="Shaw J.R."/>
            <person name="Andrews J."/>
            <person name="Crease T.J."/>
            <person name="Tang H."/>
            <person name="Lucas S.M."/>
            <person name="Robertson H.M."/>
            <person name="Bork P."/>
            <person name="Koonin E.V."/>
            <person name="Zdobnov E.M."/>
            <person name="Grigoriev I.V."/>
            <person name="Lynch M."/>
            <person name="Boore J.L."/>
        </authorList>
    </citation>
    <scope>NUCLEOTIDE SEQUENCE [LARGE SCALE GENOMIC DNA]</scope>
</reference>
<dbReference type="AlphaFoldDB" id="E9HQ18"/>
<dbReference type="InParanoid" id="E9HQ18"/>
<dbReference type="HOGENOM" id="CLU_2608435_0_0_1"/>
<sequence>MSHEIITTSFILHVFSWQRKKPPTGERTSFTFLAHHIEQQTTKRKEKGNMKDRKISKRQVCVCVCFFKIFLVSCTHGSS</sequence>
<gene>
    <name evidence="1" type="ORF">DAPPUDRAFT_302919</name>
</gene>
<dbReference type="EMBL" id="GL732713">
    <property type="protein sequence ID" value="EFX66167.1"/>
    <property type="molecule type" value="Genomic_DNA"/>
</dbReference>
<keyword evidence="2" id="KW-1185">Reference proteome</keyword>
<dbReference type="Proteomes" id="UP000000305">
    <property type="component" value="Unassembled WGS sequence"/>
</dbReference>
<evidence type="ECO:0000313" key="1">
    <source>
        <dbReference type="EMBL" id="EFX66167.1"/>
    </source>
</evidence>
<accession>E9HQ18</accession>